<evidence type="ECO:0000313" key="3">
    <source>
        <dbReference type="EMBL" id="KCZ95995.1"/>
    </source>
</evidence>
<comment type="caution">
    <text evidence="3">The sequence shown here is derived from an EMBL/GenBank/DDBJ whole genome shotgun (WGS) entry which is preliminary data.</text>
</comment>
<accession>A0A062V3R0</accession>
<dbReference type="PATRIC" id="fig|1280954.3.peg.3869"/>
<reference evidence="3 4" key="1">
    <citation type="journal article" date="2014" name="Antonie Van Leeuwenhoek">
        <title>Hyphomonas beringensis sp. nov. and Hyphomonas chukchiensis sp. nov., isolated from surface seawater of the Bering Sea and Chukchi Sea.</title>
        <authorList>
            <person name="Li C."/>
            <person name="Lai Q."/>
            <person name="Li G."/>
            <person name="Dong C."/>
            <person name="Wang J."/>
            <person name="Liao Y."/>
            <person name="Shao Z."/>
        </authorList>
    </citation>
    <scope>NUCLEOTIDE SEQUENCE [LARGE SCALE GENOMIC DNA]</scope>
    <source>
        <strain evidence="3 4">PS728</strain>
    </source>
</reference>
<dbReference type="SUPFAM" id="SSF46955">
    <property type="entry name" value="Putative DNA-binding domain"/>
    <property type="match status" value="1"/>
</dbReference>
<dbReference type="AlphaFoldDB" id="A0A062V3R0"/>
<dbReference type="EMBL" id="ARYM01000053">
    <property type="protein sequence ID" value="KCZ95995.1"/>
    <property type="molecule type" value="Genomic_DNA"/>
</dbReference>
<gene>
    <name evidence="3" type="ORF">HPO_19297</name>
</gene>
<dbReference type="Pfam" id="PF12728">
    <property type="entry name" value="HTH_17"/>
    <property type="match status" value="1"/>
</dbReference>
<evidence type="ECO:0000313" key="4">
    <source>
        <dbReference type="Proteomes" id="UP000027100"/>
    </source>
</evidence>
<dbReference type="RefSeq" id="WP_035602852.1">
    <property type="nucleotide sequence ID" value="NZ_ARYM01000053.1"/>
</dbReference>
<dbReference type="InterPro" id="IPR041657">
    <property type="entry name" value="HTH_17"/>
</dbReference>
<feature type="region of interest" description="Disordered" evidence="1">
    <location>
        <begin position="1"/>
        <end position="31"/>
    </location>
</feature>
<dbReference type="STRING" id="1280954.HPO_19297"/>
<feature type="compositionally biased region" description="Pro residues" evidence="1">
    <location>
        <begin position="1"/>
        <end position="20"/>
    </location>
</feature>
<dbReference type="OrthoDB" id="9806994at2"/>
<organism evidence="3 4">
    <name type="scientific">Hyphomonas polymorpha PS728</name>
    <dbReference type="NCBI Taxonomy" id="1280954"/>
    <lineage>
        <taxon>Bacteria</taxon>
        <taxon>Pseudomonadati</taxon>
        <taxon>Pseudomonadota</taxon>
        <taxon>Alphaproteobacteria</taxon>
        <taxon>Hyphomonadales</taxon>
        <taxon>Hyphomonadaceae</taxon>
        <taxon>Hyphomonas</taxon>
    </lineage>
</organism>
<keyword evidence="4" id="KW-1185">Reference proteome</keyword>
<dbReference type="Proteomes" id="UP000027100">
    <property type="component" value="Unassembled WGS sequence"/>
</dbReference>
<name>A0A062V3R0_9PROT</name>
<dbReference type="InterPro" id="IPR009061">
    <property type="entry name" value="DNA-bd_dom_put_sf"/>
</dbReference>
<evidence type="ECO:0000259" key="2">
    <source>
        <dbReference type="Pfam" id="PF12728"/>
    </source>
</evidence>
<protein>
    <recommendedName>
        <fullName evidence="2">Helix-turn-helix domain-containing protein</fullName>
    </recommendedName>
</protein>
<feature type="domain" description="Helix-turn-helix" evidence="2">
    <location>
        <begin position="23"/>
        <end position="74"/>
    </location>
</feature>
<evidence type="ECO:0000256" key="1">
    <source>
        <dbReference type="SAM" id="MobiDB-lite"/>
    </source>
</evidence>
<proteinExistence type="predicted"/>
<sequence length="84" mass="9322">MSPPEKPPAPLRPSPAPPKPDAWLTTDEAAGHLGLTPKTLANMRSLGTGPSFHKIGSKVWYLGEDLLTYRRRRRYIASGVRDDR</sequence>